<feature type="transmembrane region" description="Helical" evidence="7">
    <location>
        <begin position="135"/>
        <end position="157"/>
    </location>
</feature>
<dbReference type="Proteomes" id="UP000254134">
    <property type="component" value="Unassembled WGS sequence"/>
</dbReference>
<feature type="transmembrane region" description="Helical" evidence="7">
    <location>
        <begin position="164"/>
        <end position="185"/>
    </location>
</feature>
<comment type="subcellular location">
    <subcellularLocation>
        <location evidence="1 7">Cell membrane</location>
        <topology evidence="1 7">Multi-pass membrane protein</topology>
    </subcellularLocation>
</comment>
<keyword evidence="5 7" id="KW-1133">Transmembrane helix</keyword>
<dbReference type="EMBL" id="QQZY01000007">
    <property type="protein sequence ID" value="RDI73712.1"/>
    <property type="molecule type" value="Genomic_DNA"/>
</dbReference>
<reference evidence="9 10" key="1">
    <citation type="submission" date="2018-07" db="EMBL/GenBank/DDBJ databases">
        <title>High-quality-draft genome sequence of Gaiella occulta.</title>
        <authorList>
            <person name="Severino R."/>
            <person name="Froufe H.J.C."/>
            <person name="Rainey F.A."/>
            <person name="Barroso C."/>
            <person name="Albuquerque L."/>
            <person name="Lobo-Da-Cunha A."/>
            <person name="Da Costa M.S."/>
            <person name="Egas C."/>
        </authorList>
    </citation>
    <scope>NUCLEOTIDE SEQUENCE [LARGE SCALE GENOMIC DNA]</scope>
    <source>
        <strain evidence="9 10">F2-233</strain>
    </source>
</reference>
<dbReference type="InterPro" id="IPR032818">
    <property type="entry name" value="DedA-like"/>
</dbReference>
<dbReference type="InterPro" id="IPR032816">
    <property type="entry name" value="VTT_dom"/>
</dbReference>
<keyword evidence="4 7" id="KW-0812">Transmembrane</keyword>
<sequence>MSASLSPAVAYVLLFGLVAGESAGLLLPGETALITASVLAGSGRLQIAAVIAVAATAAVTGDNVGFAGGRYGGRRLLESPRVPFAHHRARWLDRGDAFFARHGGKAVALGRFVIGVRVVVAWVAGINGMPWRAFAVWNLVGGVVWATVTGLLAYWFGTVIARDLKLAGAVALALALVALPAYVLWRRRARP</sequence>
<dbReference type="GO" id="GO:0005886">
    <property type="term" value="C:plasma membrane"/>
    <property type="evidence" value="ECO:0007669"/>
    <property type="project" value="UniProtKB-SubCell"/>
</dbReference>
<dbReference type="RefSeq" id="WP_181813669.1">
    <property type="nucleotide sequence ID" value="NZ_QQZY01000007.1"/>
</dbReference>
<dbReference type="PANTHER" id="PTHR30353:SF15">
    <property type="entry name" value="INNER MEMBRANE PROTEIN YABI"/>
    <property type="match status" value="1"/>
</dbReference>
<dbReference type="AlphaFoldDB" id="A0A7M2YU98"/>
<evidence type="ECO:0000313" key="10">
    <source>
        <dbReference type="Proteomes" id="UP000254134"/>
    </source>
</evidence>
<keyword evidence="10" id="KW-1185">Reference proteome</keyword>
<evidence type="ECO:0000313" key="9">
    <source>
        <dbReference type="EMBL" id="RDI73712.1"/>
    </source>
</evidence>
<keyword evidence="3 7" id="KW-1003">Cell membrane</keyword>
<keyword evidence="6 7" id="KW-0472">Membrane</keyword>
<comment type="similarity">
    <text evidence="2 7">Belongs to the DedA family.</text>
</comment>
<proteinExistence type="inferred from homology"/>
<comment type="caution">
    <text evidence="7">Lacks conserved residue(s) required for the propagation of feature annotation.</text>
</comment>
<organism evidence="9 10">
    <name type="scientific">Gaiella occulta</name>
    <dbReference type="NCBI Taxonomy" id="1002870"/>
    <lineage>
        <taxon>Bacteria</taxon>
        <taxon>Bacillati</taxon>
        <taxon>Actinomycetota</taxon>
        <taxon>Thermoleophilia</taxon>
        <taxon>Gaiellales</taxon>
        <taxon>Gaiellaceae</taxon>
        <taxon>Gaiella</taxon>
    </lineage>
</organism>
<evidence type="ECO:0000256" key="1">
    <source>
        <dbReference type="ARBA" id="ARBA00004651"/>
    </source>
</evidence>
<reference evidence="10" key="2">
    <citation type="journal article" date="2019" name="MicrobiologyOpen">
        <title>High-quality draft genome sequence of Gaiella occulta isolated from a 150 meter deep mineral water borehole and comparison with the genome sequences of other deep-branching lineages of the phylum Actinobacteria.</title>
        <authorList>
            <person name="Severino R."/>
            <person name="Froufe H.J.C."/>
            <person name="Barroso C."/>
            <person name="Albuquerque L."/>
            <person name="Lobo-da-Cunha A."/>
            <person name="da Costa M.S."/>
            <person name="Egas C."/>
        </authorList>
    </citation>
    <scope>NUCLEOTIDE SEQUENCE [LARGE SCALE GENOMIC DNA]</scope>
    <source>
        <strain evidence="10">F2-233</strain>
    </source>
</reference>
<evidence type="ECO:0000256" key="5">
    <source>
        <dbReference type="ARBA" id="ARBA00022989"/>
    </source>
</evidence>
<accession>A0A7M2YU98</accession>
<dbReference type="Pfam" id="PF09335">
    <property type="entry name" value="VTT_dom"/>
    <property type="match status" value="1"/>
</dbReference>
<evidence type="ECO:0000256" key="2">
    <source>
        <dbReference type="ARBA" id="ARBA00010792"/>
    </source>
</evidence>
<protein>
    <submittedName>
        <fullName evidence="9">Putative membrane-associated protein</fullName>
    </submittedName>
</protein>
<feature type="domain" description="VTT" evidence="8">
    <location>
        <begin position="27"/>
        <end position="150"/>
    </location>
</feature>
<evidence type="ECO:0000256" key="3">
    <source>
        <dbReference type="ARBA" id="ARBA00022475"/>
    </source>
</evidence>
<comment type="caution">
    <text evidence="9">The sequence shown here is derived from an EMBL/GenBank/DDBJ whole genome shotgun (WGS) entry which is preliminary data.</text>
</comment>
<feature type="transmembrane region" description="Helical" evidence="7">
    <location>
        <begin position="44"/>
        <end position="66"/>
    </location>
</feature>
<evidence type="ECO:0000256" key="4">
    <source>
        <dbReference type="ARBA" id="ARBA00022692"/>
    </source>
</evidence>
<dbReference type="PANTHER" id="PTHR30353">
    <property type="entry name" value="INNER MEMBRANE PROTEIN DEDA-RELATED"/>
    <property type="match status" value="1"/>
</dbReference>
<evidence type="ECO:0000259" key="8">
    <source>
        <dbReference type="Pfam" id="PF09335"/>
    </source>
</evidence>
<evidence type="ECO:0000256" key="7">
    <source>
        <dbReference type="RuleBase" id="RU367016"/>
    </source>
</evidence>
<name>A0A7M2YU98_9ACTN</name>
<evidence type="ECO:0000256" key="6">
    <source>
        <dbReference type="ARBA" id="ARBA00023136"/>
    </source>
</evidence>
<gene>
    <name evidence="9" type="ORF">Gocc_2625</name>
</gene>